<dbReference type="WBParaSite" id="SBAD_0001357501-mRNA-1">
    <property type="protein sequence ID" value="SBAD_0001357501-mRNA-1"/>
    <property type="gene ID" value="SBAD_0001357501"/>
</dbReference>
<dbReference type="GO" id="GO:0016020">
    <property type="term" value="C:membrane"/>
    <property type="evidence" value="ECO:0007669"/>
    <property type="project" value="UniProtKB-SubCell"/>
</dbReference>
<keyword evidence="2" id="KW-1133">Transmembrane helix</keyword>
<evidence type="ECO:0000313" key="6">
    <source>
        <dbReference type="WBParaSite" id="SBAD_0001357501-mRNA-1"/>
    </source>
</evidence>
<reference evidence="6" key="1">
    <citation type="submission" date="2016-06" db="UniProtKB">
        <authorList>
            <consortium name="WormBaseParasite"/>
        </authorList>
    </citation>
    <scope>IDENTIFICATION</scope>
</reference>
<dbReference type="PANTHER" id="PTHR11360:SF238">
    <property type="entry name" value="SD10469P"/>
    <property type="match status" value="1"/>
</dbReference>
<dbReference type="PROSITE" id="PS50850">
    <property type="entry name" value="MFS"/>
    <property type="match status" value="1"/>
</dbReference>
<sequence>MSNFLVDGTLYNVGQVFQPIWTNYFETSQSKCSWVLAIMVSWYYLAGPIIGCIINIFGCRVAGLIGVAIACLGLLLSIFAPSIYVMYFTFGFIVGE</sequence>
<evidence type="ECO:0000259" key="3">
    <source>
        <dbReference type="PROSITE" id="PS50850"/>
    </source>
</evidence>
<dbReference type="GO" id="GO:0008028">
    <property type="term" value="F:monocarboxylic acid transmembrane transporter activity"/>
    <property type="evidence" value="ECO:0007669"/>
    <property type="project" value="TreeGrafter"/>
</dbReference>
<organism evidence="6">
    <name type="scientific">Soboliphyme baturini</name>
    <dbReference type="NCBI Taxonomy" id="241478"/>
    <lineage>
        <taxon>Eukaryota</taxon>
        <taxon>Metazoa</taxon>
        <taxon>Ecdysozoa</taxon>
        <taxon>Nematoda</taxon>
        <taxon>Enoplea</taxon>
        <taxon>Dorylaimia</taxon>
        <taxon>Dioctophymatida</taxon>
        <taxon>Dioctophymatoidea</taxon>
        <taxon>Soboliphymatidae</taxon>
        <taxon>Soboliphyme</taxon>
    </lineage>
</organism>
<accession>A0A183JBB1</accession>
<keyword evidence="2" id="KW-0472">Membrane</keyword>
<feature type="domain" description="Major facilitator superfamily (MFS) profile" evidence="3">
    <location>
        <begin position="1"/>
        <end position="96"/>
    </location>
</feature>
<dbReference type="EMBL" id="UZAM01020702">
    <property type="protein sequence ID" value="VDP54652.1"/>
    <property type="molecule type" value="Genomic_DNA"/>
</dbReference>
<gene>
    <name evidence="4" type="ORF">SBAD_LOCUS13159</name>
</gene>
<dbReference type="Proteomes" id="UP000270296">
    <property type="component" value="Unassembled WGS sequence"/>
</dbReference>
<dbReference type="InterPro" id="IPR036259">
    <property type="entry name" value="MFS_trans_sf"/>
</dbReference>
<dbReference type="InterPro" id="IPR020846">
    <property type="entry name" value="MFS_dom"/>
</dbReference>
<dbReference type="Gene3D" id="1.20.1250.20">
    <property type="entry name" value="MFS general substrate transporter like domains"/>
    <property type="match status" value="1"/>
</dbReference>
<dbReference type="OrthoDB" id="2213137at2759"/>
<dbReference type="PANTHER" id="PTHR11360">
    <property type="entry name" value="MONOCARBOXYLATE TRANSPORTER"/>
    <property type="match status" value="1"/>
</dbReference>
<protein>
    <submittedName>
        <fullName evidence="6">MFS domain-containing protein</fullName>
    </submittedName>
</protein>
<dbReference type="AlphaFoldDB" id="A0A183JBB1"/>
<keyword evidence="2" id="KW-0812">Transmembrane</keyword>
<evidence type="ECO:0000256" key="1">
    <source>
        <dbReference type="ARBA" id="ARBA00004141"/>
    </source>
</evidence>
<dbReference type="SUPFAM" id="SSF103473">
    <property type="entry name" value="MFS general substrate transporter"/>
    <property type="match status" value="1"/>
</dbReference>
<proteinExistence type="predicted"/>
<feature type="transmembrane region" description="Helical" evidence="2">
    <location>
        <begin position="64"/>
        <end position="87"/>
    </location>
</feature>
<name>A0A183JBB1_9BILA</name>
<feature type="transmembrane region" description="Helical" evidence="2">
    <location>
        <begin position="34"/>
        <end position="57"/>
    </location>
</feature>
<evidence type="ECO:0000256" key="2">
    <source>
        <dbReference type="SAM" id="Phobius"/>
    </source>
</evidence>
<comment type="subcellular location">
    <subcellularLocation>
        <location evidence="1">Membrane</location>
        <topology evidence="1">Multi-pass membrane protein</topology>
    </subcellularLocation>
</comment>
<reference evidence="4 5" key="2">
    <citation type="submission" date="2018-11" db="EMBL/GenBank/DDBJ databases">
        <authorList>
            <consortium name="Pathogen Informatics"/>
        </authorList>
    </citation>
    <scope>NUCLEOTIDE SEQUENCE [LARGE SCALE GENOMIC DNA]</scope>
</reference>
<keyword evidence="5" id="KW-1185">Reference proteome</keyword>
<dbReference type="InterPro" id="IPR050327">
    <property type="entry name" value="Proton-linked_MCT"/>
</dbReference>
<evidence type="ECO:0000313" key="5">
    <source>
        <dbReference type="Proteomes" id="UP000270296"/>
    </source>
</evidence>
<evidence type="ECO:0000313" key="4">
    <source>
        <dbReference type="EMBL" id="VDP54652.1"/>
    </source>
</evidence>